<dbReference type="Proteomes" id="UP001500604">
    <property type="component" value="Unassembled WGS sequence"/>
</dbReference>
<dbReference type="EMBL" id="BAABFL010000039">
    <property type="protein sequence ID" value="GAA4648193.1"/>
    <property type="molecule type" value="Genomic_DNA"/>
</dbReference>
<protein>
    <submittedName>
        <fullName evidence="1">Uncharacterized protein</fullName>
    </submittedName>
</protein>
<accession>A0ABP8UWB0</accession>
<evidence type="ECO:0000313" key="2">
    <source>
        <dbReference type="Proteomes" id="UP001500604"/>
    </source>
</evidence>
<dbReference type="RefSeq" id="WP_345193557.1">
    <property type="nucleotide sequence ID" value="NZ_BAABFL010000039.1"/>
</dbReference>
<reference evidence="2" key="1">
    <citation type="journal article" date="2019" name="Int. J. Syst. Evol. Microbiol.">
        <title>The Global Catalogue of Microorganisms (GCM) 10K type strain sequencing project: providing services to taxonomists for standard genome sequencing and annotation.</title>
        <authorList>
            <consortium name="The Broad Institute Genomics Platform"/>
            <consortium name="The Broad Institute Genome Sequencing Center for Infectious Disease"/>
            <person name="Wu L."/>
            <person name="Ma J."/>
        </authorList>
    </citation>
    <scope>NUCLEOTIDE SEQUENCE [LARGE SCALE GENOMIC DNA]</scope>
    <source>
        <strain evidence="2">JCM 17805</strain>
    </source>
</reference>
<gene>
    <name evidence="1" type="ORF">GCM10023116_04590</name>
</gene>
<comment type="caution">
    <text evidence="1">The sequence shown here is derived from an EMBL/GenBank/DDBJ whole genome shotgun (WGS) entry which is preliminary data.</text>
</comment>
<proteinExistence type="predicted"/>
<evidence type="ECO:0000313" key="1">
    <source>
        <dbReference type="EMBL" id="GAA4648193.1"/>
    </source>
</evidence>
<name>A0ABP8UWB0_9GAMM</name>
<organism evidence="1 2">
    <name type="scientific">Kistimonas scapharcae</name>
    <dbReference type="NCBI Taxonomy" id="1036133"/>
    <lineage>
        <taxon>Bacteria</taxon>
        <taxon>Pseudomonadati</taxon>
        <taxon>Pseudomonadota</taxon>
        <taxon>Gammaproteobacteria</taxon>
        <taxon>Oceanospirillales</taxon>
        <taxon>Endozoicomonadaceae</taxon>
        <taxon>Kistimonas</taxon>
    </lineage>
</organism>
<keyword evidence="2" id="KW-1185">Reference proteome</keyword>
<sequence>MLNDALTAITHWFADQLSVLVSDVDSHPGRFTEAELERMLLSNKAVRIAIETAPGLTITGQGIHQARLLMAAYIICGDSGGVDRHKSALEIVEHIIGLLPYNRFDTTYLRSIDPKTITAENLYSGEIDNRGIAMWGVSWEQTVTNQGN</sequence>